<protein>
    <submittedName>
        <fullName evidence="4">Glycosyl hydrolase 38 domain protein</fullName>
    </submittedName>
</protein>
<dbReference type="SUPFAM" id="SSF88713">
    <property type="entry name" value="Glycoside hydrolase/deacetylase"/>
    <property type="match status" value="1"/>
</dbReference>
<dbReference type="Gene3D" id="3.20.110.20">
    <property type="match status" value="1"/>
</dbReference>
<dbReference type="SUPFAM" id="SSF74650">
    <property type="entry name" value="Galactose mutarotase-like"/>
    <property type="match status" value="1"/>
</dbReference>
<dbReference type="Pfam" id="PF03065">
    <property type="entry name" value="Glyco_hydro_57"/>
    <property type="match status" value="1"/>
</dbReference>
<proteinExistence type="inferred from homology"/>
<sequence>MPHSNILLPSWHLEDVSRDLNEQEAAAILNAYAVAVHPWMIALCRAVPHWTAAPSPGEIDRDRVVILPEPSRKNLPTGWLAQAEETGVIVLNVTADREETLQAMRSHSRLRELLQEQLQEAGVGEVSLDTAPAQEDLFSALGTVYLLTLLLSQAMYHYDNIDETQFCEELIDAAEAAIRQQGDETETKMASALEQLLESREKFYPVEAHLIDLCLLNGPAKAEDIDAVLQADHTVNLLCSGEQAAELAAQDPEAIARLKAGIEQEQVAILGGEYEDVATPLLPLQTLRYQLEKGRAAYLEHLGVQPGVWMRMRFGLSTQLPLMLQKIGINNAYHLVLDDGVYPDEEQSHYAWEGRSSNIVQTISRIPLSVENASSLLKVPERIADAMNHDHLACVVLARWPQLKQPWFEDLIRIQKISPILGHFSRLDSFLQDTEDSGHQVNNDQRHYQSPYFDQWGGQRRKDTLSRVADFWKLQEAHNTLSWLENTKALLSGQSADESVTSRERTVQELAVELKREAIVDCEKQTRQQMEQAAAGLVEKITARGTDQDCAIILNPLSHPRTAVVSFPLTGPAGEKRVPKIGAAVKHVQVDSDQVHASVQLPACGFAAIDFQPADSFRPPRVKAPLAGELFLQNEFFHVQIDPKTGGIQRLRVHGSNETLLSQRLVYRLDGDVGTVPRGGANWPQSSYEPRYSVMVADSVELVSTGPVQGEIRTRGRLIDPSSERVVAEFEQRFVVARGVRSLQVEMDIQPKTDLAVRIDRSYLAARFAWASSAARVSATLQQSQFVVGEQRIESTGPVEVDDGDHRITLEPHFLPLHHRTAQRMLDSVLVVQGESRRSFRYDVAVDAPHPATVSAEANTPPLVVPSKKRPTTDAAWLYHLSAPSVQLAGVGPVSFPESIPLKEEEQGRPLFQFDFLETEGQHAVTRLGLVRRPRKAWEVDFTGKVLSELEIQDDQIVFECLPCDYLRVVAMC</sequence>
<keyword evidence="4" id="KW-0378">Hydrolase</keyword>
<dbReference type="InterPro" id="IPR011013">
    <property type="entry name" value="Gal_mutarotase_sf_dom"/>
</dbReference>
<dbReference type="InterPro" id="IPR004300">
    <property type="entry name" value="Glyco_hydro_57_N"/>
</dbReference>
<gene>
    <name evidence="4" type="ordered locus">Plabr_2841</name>
</gene>
<dbReference type="GO" id="GO:0005975">
    <property type="term" value="P:carbohydrate metabolic process"/>
    <property type="evidence" value="ECO:0007669"/>
    <property type="project" value="InterPro"/>
</dbReference>
<dbReference type="GO" id="GO:0016787">
    <property type="term" value="F:hydrolase activity"/>
    <property type="evidence" value="ECO:0007669"/>
    <property type="project" value="UniProtKB-KW"/>
</dbReference>
<dbReference type="EMBL" id="CP002546">
    <property type="protein sequence ID" value="ADY60440.1"/>
    <property type="molecule type" value="Genomic_DNA"/>
</dbReference>
<dbReference type="OrthoDB" id="222074at2"/>
<evidence type="ECO:0000256" key="1">
    <source>
        <dbReference type="ARBA" id="ARBA00006821"/>
    </source>
</evidence>
<dbReference type="AlphaFoldDB" id="F0STH8"/>
<feature type="domain" description="Glycoside hydrolase family 57 N-terminal" evidence="3">
    <location>
        <begin position="226"/>
        <end position="330"/>
    </location>
</feature>
<keyword evidence="2" id="KW-0119">Carbohydrate metabolism</keyword>
<evidence type="ECO:0000313" key="5">
    <source>
        <dbReference type="Proteomes" id="UP000006860"/>
    </source>
</evidence>
<evidence type="ECO:0000259" key="3">
    <source>
        <dbReference type="Pfam" id="PF03065"/>
    </source>
</evidence>
<dbReference type="Gene3D" id="2.70.98.30">
    <property type="entry name" value="Golgi alpha-mannosidase II, domain 4"/>
    <property type="match status" value="1"/>
</dbReference>
<accession>F0STH8</accession>
<evidence type="ECO:0000313" key="4">
    <source>
        <dbReference type="EMBL" id="ADY60440.1"/>
    </source>
</evidence>
<name>F0STH8_RUBBR</name>
<organism evidence="4 5">
    <name type="scientific">Rubinisphaera brasiliensis (strain ATCC 49424 / DSM 5305 / JCM 21570 / IAM 15109 / NBRC 103401 / IFAM 1448)</name>
    <name type="common">Planctomyces brasiliensis</name>
    <dbReference type="NCBI Taxonomy" id="756272"/>
    <lineage>
        <taxon>Bacteria</taxon>
        <taxon>Pseudomonadati</taxon>
        <taxon>Planctomycetota</taxon>
        <taxon>Planctomycetia</taxon>
        <taxon>Planctomycetales</taxon>
        <taxon>Planctomycetaceae</taxon>
        <taxon>Rubinisphaera</taxon>
    </lineage>
</organism>
<keyword evidence="5" id="KW-1185">Reference proteome</keyword>
<dbReference type="InterPro" id="IPR011330">
    <property type="entry name" value="Glyco_hydro/deAcase_b/a-brl"/>
</dbReference>
<dbReference type="eggNOG" id="COG0383">
    <property type="taxonomic scope" value="Bacteria"/>
</dbReference>
<dbReference type="KEGG" id="pbs:Plabr_2841"/>
<dbReference type="GO" id="GO:0030246">
    <property type="term" value="F:carbohydrate binding"/>
    <property type="evidence" value="ECO:0007669"/>
    <property type="project" value="InterPro"/>
</dbReference>
<dbReference type="Proteomes" id="UP000006860">
    <property type="component" value="Chromosome"/>
</dbReference>
<reference evidence="5" key="1">
    <citation type="submission" date="2011-02" db="EMBL/GenBank/DDBJ databases">
        <title>The complete genome of Planctomyces brasiliensis DSM 5305.</title>
        <authorList>
            <person name="Lucas S."/>
            <person name="Copeland A."/>
            <person name="Lapidus A."/>
            <person name="Bruce D."/>
            <person name="Goodwin L."/>
            <person name="Pitluck S."/>
            <person name="Kyrpides N."/>
            <person name="Mavromatis K."/>
            <person name="Pagani I."/>
            <person name="Ivanova N."/>
            <person name="Ovchinnikova G."/>
            <person name="Lu M."/>
            <person name="Detter J.C."/>
            <person name="Han C."/>
            <person name="Land M."/>
            <person name="Hauser L."/>
            <person name="Markowitz V."/>
            <person name="Cheng J.-F."/>
            <person name="Hugenholtz P."/>
            <person name="Woyke T."/>
            <person name="Wu D."/>
            <person name="Tindall B."/>
            <person name="Pomrenke H.G."/>
            <person name="Brambilla E."/>
            <person name="Klenk H.-P."/>
            <person name="Eisen J.A."/>
        </authorList>
    </citation>
    <scope>NUCLEOTIDE SEQUENCE [LARGE SCALE GENOMIC DNA]</scope>
    <source>
        <strain evidence="5">ATCC 49424 / DSM 5305 / JCM 21570 / NBRC 103401 / IFAM 1448</strain>
    </source>
</reference>
<dbReference type="HOGENOM" id="CLU_313017_0_0_0"/>
<evidence type="ECO:0000256" key="2">
    <source>
        <dbReference type="ARBA" id="ARBA00023277"/>
    </source>
</evidence>
<comment type="similarity">
    <text evidence="1">Belongs to the glycosyl hydrolase 57 family.</text>
</comment>
<dbReference type="RefSeq" id="WP_013629162.1">
    <property type="nucleotide sequence ID" value="NC_015174.1"/>
</dbReference>
<dbReference type="STRING" id="756272.Plabr_2841"/>